<keyword evidence="2" id="KW-1185">Reference proteome</keyword>
<sequence>MPKSAKDVRLIQHLQHSSLLSENEDVKSKFSEQSEQDDHTAFIIAESSNSDDISIISTVQTVNHVSAIPRPSLKMSVLPSKFHKPVHVIGFIDIGADTSMIDPSVLPSDCWEKHSKRFRAVNGETFETTLITKKPIVAIRTSQLSRMLRKQCPPWEPAQTEAVQQLKMIAQSPPPLRIPTTGQRILQTDASDNYWSAILLEEINGVRHFCAHASGQFKDSEKNYHVIYKEILAVKTQTCTPSSSSSPRGTLVIEQHPDYTNVLFQDAQDPWEDFQSPLHYENSHYTVTKPDPPATSAPKEMTPTVEEAYLQAEAYLDQRQIRRAKRHYEKATENLVEYSYVPESVQINESSLPLISPYHLYKKSSFTRSIKTLISTKRPHPKEYIQSSRLDQCALQATTAEQYVTLQIPSELISTWKREGFTHLHLGGVRLILTLHGRKGLPVTARIALLDTRFKQYQHAIIGTVLTTLHAGSALLTFYPNFNLSLLDSNLATTLKVHIQLQGAEQITLAKIATFHHQLVYRLQNHALDLPTPQTANSEALMILAESEEIPTIIQIPRQIPRQELIKLMPLEWLSNYEQFHQNSEPIQTSEKQENLPIQAFHDQGFPTYPAKLHGHFLWDVPAFGNFDAGCPCWEDIEEDDDELNRRKRKSKKIIYPACRYHAAHPEDPPEPDSQAPLPIYDKGLAWIQKHEPALLSCKLQSTHETTHVSPTPKIQSCVMFSPSTSTEYQAQFPPLEKQTDQQKNFISKPYVPSAVTPVGHLEEPRSFEVILNWQTQNVVAQNQALTTLHHKVDHITHKTNQVEKKV</sequence>
<evidence type="ECO:0000313" key="1">
    <source>
        <dbReference type="EMBL" id="KAH9752188.1"/>
    </source>
</evidence>
<dbReference type="Proteomes" id="UP000829398">
    <property type="component" value="Chromosome 5"/>
</dbReference>
<gene>
    <name evidence="1" type="ORF">KPL71_014604</name>
</gene>
<comment type="caution">
    <text evidence="1">The sequence shown here is derived from an EMBL/GenBank/DDBJ whole genome shotgun (WGS) entry which is preliminary data.</text>
</comment>
<evidence type="ECO:0000313" key="2">
    <source>
        <dbReference type="Proteomes" id="UP000829398"/>
    </source>
</evidence>
<organism evidence="1 2">
    <name type="scientific">Citrus sinensis</name>
    <name type="common">Sweet orange</name>
    <name type="synonym">Citrus aurantium var. sinensis</name>
    <dbReference type="NCBI Taxonomy" id="2711"/>
    <lineage>
        <taxon>Eukaryota</taxon>
        <taxon>Viridiplantae</taxon>
        <taxon>Streptophyta</taxon>
        <taxon>Embryophyta</taxon>
        <taxon>Tracheophyta</taxon>
        <taxon>Spermatophyta</taxon>
        <taxon>Magnoliopsida</taxon>
        <taxon>eudicotyledons</taxon>
        <taxon>Gunneridae</taxon>
        <taxon>Pentapetalae</taxon>
        <taxon>rosids</taxon>
        <taxon>malvids</taxon>
        <taxon>Sapindales</taxon>
        <taxon>Rutaceae</taxon>
        <taxon>Aurantioideae</taxon>
        <taxon>Citrus</taxon>
    </lineage>
</organism>
<protein>
    <submittedName>
        <fullName evidence="1">Uncharacterized protein</fullName>
    </submittedName>
</protein>
<reference evidence="2" key="1">
    <citation type="journal article" date="2023" name="Hortic. Res.">
        <title>A chromosome-level phased genome enabling allele-level studies in sweet orange: a case study on citrus Huanglongbing tolerance.</title>
        <authorList>
            <person name="Wu B."/>
            <person name="Yu Q."/>
            <person name="Deng Z."/>
            <person name="Duan Y."/>
            <person name="Luo F."/>
            <person name="Gmitter F. Jr."/>
        </authorList>
    </citation>
    <scope>NUCLEOTIDE SEQUENCE [LARGE SCALE GENOMIC DNA]</scope>
    <source>
        <strain evidence="2">cv. Valencia</strain>
    </source>
</reference>
<dbReference type="EMBL" id="CM039174">
    <property type="protein sequence ID" value="KAH9752188.1"/>
    <property type="molecule type" value="Genomic_DNA"/>
</dbReference>
<name>A0ACB8KCT0_CITSI</name>
<proteinExistence type="predicted"/>
<accession>A0ACB8KCT0</accession>